<feature type="transmembrane region" description="Helical" evidence="1">
    <location>
        <begin position="28"/>
        <end position="44"/>
    </location>
</feature>
<evidence type="ECO:0000313" key="2">
    <source>
        <dbReference type="EMBL" id="KFM68651.1"/>
    </source>
</evidence>
<feature type="non-terminal residue" evidence="2">
    <location>
        <position position="1"/>
    </location>
</feature>
<evidence type="ECO:0000256" key="1">
    <source>
        <dbReference type="SAM" id="Phobius"/>
    </source>
</evidence>
<organism evidence="2 3">
    <name type="scientific">Stegodyphus mimosarum</name>
    <name type="common">African social velvet spider</name>
    <dbReference type="NCBI Taxonomy" id="407821"/>
    <lineage>
        <taxon>Eukaryota</taxon>
        <taxon>Metazoa</taxon>
        <taxon>Ecdysozoa</taxon>
        <taxon>Arthropoda</taxon>
        <taxon>Chelicerata</taxon>
        <taxon>Arachnida</taxon>
        <taxon>Araneae</taxon>
        <taxon>Araneomorphae</taxon>
        <taxon>Entelegynae</taxon>
        <taxon>Eresoidea</taxon>
        <taxon>Eresidae</taxon>
        <taxon>Stegodyphus</taxon>
    </lineage>
</organism>
<evidence type="ECO:0000313" key="3">
    <source>
        <dbReference type="Proteomes" id="UP000054359"/>
    </source>
</evidence>
<dbReference type="EMBL" id="KK116743">
    <property type="protein sequence ID" value="KFM68651.1"/>
    <property type="molecule type" value="Genomic_DNA"/>
</dbReference>
<keyword evidence="1" id="KW-0472">Membrane</keyword>
<reference evidence="2 3" key="1">
    <citation type="submission" date="2013-11" db="EMBL/GenBank/DDBJ databases">
        <title>Genome sequencing of Stegodyphus mimosarum.</title>
        <authorList>
            <person name="Bechsgaard J."/>
        </authorList>
    </citation>
    <scope>NUCLEOTIDE SEQUENCE [LARGE SCALE GENOMIC DNA]</scope>
</reference>
<proteinExistence type="predicted"/>
<gene>
    <name evidence="2" type="ORF">X975_08199</name>
</gene>
<accession>A0A087TU62</accession>
<name>A0A087TU62_STEMI</name>
<dbReference type="Proteomes" id="UP000054359">
    <property type="component" value="Unassembled WGS sequence"/>
</dbReference>
<dbReference type="AlphaFoldDB" id="A0A087TU62"/>
<feature type="non-terminal residue" evidence="2">
    <location>
        <position position="67"/>
    </location>
</feature>
<keyword evidence="1" id="KW-0812">Transmembrane</keyword>
<protein>
    <submittedName>
        <fullName evidence="2">Uncharacterized protein</fullName>
    </submittedName>
</protein>
<sequence>CFPVLNVYICFVFTHVLFLIFIKLLNISLYYLLSIEIFLTNIFIQTGRIKRFRFFNTTFENNEDCTT</sequence>
<feature type="transmembrane region" description="Helical" evidence="1">
    <location>
        <begin position="5"/>
        <end position="22"/>
    </location>
</feature>
<keyword evidence="1" id="KW-1133">Transmembrane helix</keyword>
<keyword evidence="3" id="KW-1185">Reference proteome</keyword>